<dbReference type="AlphaFoldDB" id="A0A6A1Q1L7"/>
<protein>
    <submittedName>
        <fullName evidence="1">Uncharacterized protein</fullName>
    </submittedName>
</protein>
<proteinExistence type="predicted"/>
<feature type="non-terminal residue" evidence="1">
    <location>
        <position position="1"/>
    </location>
</feature>
<gene>
    <name evidence="1" type="ORF">E2I00_011364</name>
</gene>
<evidence type="ECO:0000313" key="2">
    <source>
        <dbReference type="Proteomes" id="UP000437017"/>
    </source>
</evidence>
<evidence type="ECO:0000313" key="1">
    <source>
        <dbReference type="EMBL" id="KAB0401154.1"/>
    </source>
</evidence>
<organism evidence="1 2">
    <name type="scientific">Balaenoptera physalus</name>
    <name type="common">Fin whale</name>
    <name type="synonym">Balaena physalus</name>
    <dbReference type="NCBI Taxonomy" id="9770"/>
    <lineage>
        <taxon>Eukaryota</taxon>
        <taxon>Metazoa</taxon>
        <taxon>Chordata</taxon>
        <taxon>Craniata</taxon>
        <taxon>Vertebrata</taxon>
        <taxon>Euteleostomi</taxon>
        <taxon>Mammalia</taxon>
        <taxon>Eutheria</taxon>
        <taxon>Laurasiatheria</taxon>
        <taxon>Artiodactyla</taxon>
        <taxon>Whippomorpha</taxon>
        <taxon>Cetacea</taxon>
        <taxon>Mysticeti</taxon>
        <taxon>Balaenopteridae</taxon>
        <taxon>Balaenoptera</taxon>
    </lineage>
</organism>
<keyword evidence="2" id="KW-1185">Reference proteome</keyword>
<comment type="caution">
    <text evidence="1">The sequence shown here is derived from an EMBL/GenBank/DDBJ whole genome shotgun (WGS) entry which is preliminary data.</text>
</comment>
<reference evidence="1 2" key="1">
    <citation type="journal article" date="2019" name="PLoS ONE">
        <title>Genomic analyses reveal an absence of contemporary introgressive admixture between fin whales and blue whales, despite known hybrids.</title>
        <authorList>
            <person name="Westbury M.V."/>
            <person name="Petersen B."/>
            <person name="Lorenzen E.D."/>
        </authorList>
    </citation>
    <scope>NUCLEOTIDE SEQUENCE [LARGE SCALE GENOMIC DNA]</scope>
    <source>
        <strain evidence="1">FinWhale-01</strain>
    </source>
</reference>
<dbReference type="EMBL" id="SGJD01001255">
    <property type="protein sequence ID" value="KAB0401154.1"/>
    <property type="molecule type" value="Genomic_DNA"/>
</dbReference>
<dbReference type="Proteomes" id="UP000437017">
    <property type="component" value="Unassembled WGS sequence"/>
</dbReference>
<accession>A0A6A1Q1L7</accession>
<name>A0A6A1Q1L7_BALPH</name>
<sequence length="172" mass="18622">SCCHCPYQMPLPKGGNCSNTLGLHWALSNASSITPQFKCPGIDSYGKLTHWCPLDQFHEYTQEPDGRCTYWGGKMPVYVALLKPGEKPLAKKPPVTPAMQVGLSPHTARKPRLGLATYGGGSTPQKCTRHVLSLGWGLAYPCLDNAQFGGQCMLGQLSSQNLGITIHNITQP</sequence>